<protein>
    <submittedName>
        <fullName evidence="3">Transketolase</fullName>
    </submittedName>
</protein>
<accession>A0A927WHG2</accession>
<feature type="transmembrane region" description="Helical" evidence="1">
    <location>
        <begin position="21"/>
        <end position="44"/>
    </location>
</feature>
<dbReference type="SUPFAM" id="SSF52518">
    <property type="entry name" value="Thiamin diphosphate-binding fold (THDP-binding)"/>
    <property type="match status" value="1"/>
</dbReference>
<dbReference type="Gene3D" id="3.40.50.970">
    <property type="match status" value="1"/>
</dbReference>
<keyword evidence="1" id="KW-1133">Transmembrane helix</keyword>
<dbReference type="Pfam" id="PF00456">
    <property type="entry name" value="Transketolase_N"/>
    <property type="match status" value="1"/>
</dbReference>
<dbReference type="AlphaFoldDB" id="A0A927WHG2"/>
<comment type="caution">
    <text evidence="3">The sequence shown here is derived from an EMBL/GenBank/DDBJ whole genome shotgun (WGS) entry which is preliminary data.</text>
</comment>
<name>A0A927WHG2_SELRU</name>
<evidence type="ECO:0000313" key="3">
    <source>
        <dbReference type="EMBL" id="MBE6084545.1"/>
    </source>
</evidence>
<dbReference type="InterPro" id="IPR005474">
    <property type="entry name" value="Transketolase_N"/>
</dbReference>
<dbReference type="PANTHER" id="PTHR47514:SF2">
    <property type="entry name" value="TRANSKETOLASE"/>
    <property type="match status" value="1"/>
</dbReference>
<sequence>MAEKKDSKTILKDLRKQIFLIGYRGGMAHLASCFSCLEILYALYAGGVLKIDTTNPAWEERDRFILSKGHAGLALYAMLVHKDLMTEVEFASYLQEGGIIGGEPCLRDSKWIEATTGSLGHGLSFAVGIAMALKLKGSSAKVYVLLGDGEIQEGTVWEAAMSAAALKLDNLVAILDCNEIQKMDFVDKTIGVPRWQEKWDAFGWQVDAVDGHNVEALQVCLSEVNEKDKPRFVIAHTIKGKGVSVMEQNPNWHFKLPKSKKEKAAFTQDLGITEAEWEV</sequence>
<gene>
    <name evidence="3" type="ORF">E7203_03605</name>
</gene>
<proteinExistence type="predicted"/>
<evidence type="ECO:0000313" key="4">
    <source>
        <dbReference type="Proteomes" id="UP000772151"/>
    </source>
</evidence>
<dbReference type="CDD" id="cd02012">
    <property type="entry name" value="TPP_TK"/>
    <property type="match status" value="1"/>
</dbReference>
<dbReference type="InterPro" id="IPR029061">
    <property type="entry name" value="THDP-binding"/>
</dbReference>
<evidence type="ECO:0000256" key="1">
    <source>
        <dbReference type="SAM" id="Phobius"/>
    </source>
</evidence>
<feature type="domain" description="Transketolase N-terminal" evidence="2">
    <location>
        <begin position="29"/>
        <end position="273"/>
    </location>
</feature>
<evidence type="ECO:0000259" key="2">
    <source>
        <dbReference type="Pfam" id="PF00456"/>
    </source>
</evidence>
<reference evidence="3" key="1">
    <citation type="submission" date="2019-04" db="EMBL/GenBank/DDBJ databases">
        <title>Evolution of Biomass-Degrading Anaerobic Consortia Revealed by Metagenomics.</title>
        <authorList>
            <person name="Peng X."/>
        </authorList>
    </citation>
    <scope>NUCLEOTIDE SEQUENCE</scope>
    <source>
        <strain evidence="3">SIG242</strain>
    </source>
</reference>
<keyword evidence="1" id="KW-0472">Membrane</keyword>
<dbReference type="Proteomes" id="UP000772151">
    <property type="component" value="Unassembled WGS sequence"/>
</dbReference>
<dbReference type="EMBL" id="SVCA01000002">
    <property type="protein sequence ID" value="MBE6084545.1"/>
    <property type="molecule type" value="Genomic_DNA"/>
</dbReference>
<dbReference type="RefSeq" id="WP_303668636.1">
    <property type="nucleotide sequence ID" value="NZ_SVCA01000002.1"/>
</dbReference>
<keyword evidence="1" id="KW-0812">Transmembrane</keyword>
<dbReference type="PANTHER" id="PTHR47514">
    <property type="entry name" value="TRANSKETOLASE N-TERMINAL SECTION-RELATED"/>
    <property type="match status" value="1"/>
</dbReference>
<organism evidence="3 4">
    <name type="scientific">Selenomonas ruminantium</name>
    <dbReference type="NCBI Taxonomy" id="971"/>
    <lineage>
        <taxon>Bacteria</taxon>
        <taxon>Bacillati</taxon>
        <taxon>Bacillota</taxon>
        <taxon>Negativicutes</taxon>
        <taxon>Selenomonadales</taxon>
        <taxon>Selenomonadaceae</taxon>
        <taxon>Selenomonas</taxon>
    </lineage>
</organism>